<name>A0A078A6E2_STYLE</name>
<feature type="compositionally biased region" description="Low complexity" evidence="2">
    <location>
        <begin position="717"/>
        <end position="726"/>
    </location>
</feature>
<feature type="region of interest" description="Disordered" evidence="2">
    <location>
        <begin position="704"/>
        <end position="732"/>
    </location>
</feature>
<feature type="region of interest" description="Disordered" evidence="2">
    <location>
        <begin position="610"/>
        <end position="661"/>
    </location>
</feature>
<gene>
    <name evidence="3" type="primary">Contig3691.g3938</name>
    <name evidence="3" type="ORF">STYLEM_6796</name>
</gene>
<feature type="compositionally biased region" description="Basic and acidic residues" evidence="2">
    <location>
        <begin position="629"/>
        <end position="648"/>
    </location>
</feature>
<feature type="compositionally biased region" description="Polar residues" evidence="2">
    <location>
        <begin position="680"/>
        <end position="692"/>
    </location>
</feature>
<protein>
    <submittedName>
        <fullName evidence="3">Uncharacterized protein</fullName>
    </submittedName>
</protein>
<feature type="compositionally biased region" description="Polar residues" evidence="2">
    <location>
        <begin position="130"/>
        <end position="149"/>
    </location>
</feature>
<keyword evidence="1" id="KW-0175">Coiled coil</keyword>
<reference evidence="3 4" key="1">
    <citation type="submission" date="2014-06" db="EMBL/GenBank/DDBJ databases">
        <authorList>
            <person name="Swart Estienne"/>
        </authorList>
    </citation>
    <scope>NUCLEOTIDE SEQUENCE [LARGE SCALE GENOMIC DNA]</scope>
    <source>
        <strain evidence="3 4">130c</strain>
    </source>
</reference>
<feature type="compositionally biased region" description="Basic and acidic residues" evidence="2">
    <location>
        <begin position="150"/>
        <end position="163"/>
    </location>
</feature>
<evidence type="ECO:0000256" key="1">
    <source>
        <dbReference type="SAM" id="Coils"/>
    </source>
</evidence>
<feature type="region of interest" description="Disordered" evidence="2">
    <location>
        <begin position="128"/>
        <end position="219"/>
    </location>
</feature>
<sequence>MENTSNLHQSIFLTKDSINTSYFKGNQNIPNAQSLNNEMREKNWIPEMKMITKKLNEVRYVINNKEMMSLNLAFYSPLMLNTDEKRIDSCKFKSDTRQNLMDIGINTMDLYLDESQPTELQLLMEKSKKSNANHLSNESNNFISSQRIQLEQKKKEGSSRSKQDNSNLSYDSPVFGLLNQNSNGKRINQTQQNSAQQSRKTTYGSAINYGSPTPKNGKIPCKQRIGSSLSVNQYSKDNTVDSFSSYALQNQQQANQNIQNRGSISKGKQCQNLGQPSLNGDLISRDRLQSKAKNLNDYNSQSAQKNAAIFSSISNGRGCYMQDYSETQQFSARKKNNNLNADSSGQLVKNEDIMKQIKNIKVTCMDELAQTLCNTKQEQMNDIYDNTERNQDTPGFTDMNIQNQPCSGETFNNYVSPLCETKTEQNNIFMNSGSYYSTYMNHSLNYQKNSPTLLKQTSSMFDERKMVGNYQNSVKQQHSFNDFNCNEKDFIPELKDEFMLNGQCGFSYTQQNNSHQVKQEEFGQQSVRPNIDHNQNQKQAQYYSQLNVINEIFDSNSLTKSQVKEDEDFFYKGAKSDVQLNSSLGKKGVKFSDNVQKQSSPKKVALFKQKLQQKRRRKQESSSELSDIPCRDTVDIERSENKINEDRNNKKRIQKHEQKATDQLIKHGKQNMNDQVMQTCEQKQNSQNYSQESRSKKELLDKVDKYSSEHQSKQKNKTQQQDTKSNLIGQNQKTKAKQISKMLQAIIQIQNINYCFEKLIKSCQLDFLISTTIITVQTMNNIDQIINEMLNSRDEQVKEQVTQIRDNNLLIRARKLDVLFKLSDKLVNELREKHDLLDEQQQNVTKSNQQMKAIRNQLNQLSLLRVCLLHLWSQYKYKEISIKYGPNATLKTHANYPRKLQQTMKELKEKYKVKEEYDEQVLKLNQKFDTILNYEEKLQILQQELAEILTFIHKNNEKSNSKKLELLKSSLIKLENFIRKCQLYGNNRFSSYKQSNINQNSDQKKGCNNNNDREKGQNQPLLTRSSQQEIHMTEASFILEILKPQGSKCSLLISDCYKI</sequence>
<evidence type="ECO:0000313" key="4">
    <source>
        <dbReference type="Proteomes" id="UP000039865"/>
    </source>
</evidence>
<proteinExistence type="predicted"/>
<dbReference type="EMBL" id="CCKQ01006513">
    <property type="protein sequence ID" value="CDW77830.1"/>
    <property type="molecule type" value="Genomic_DNA"/>
</dbReference>
<keyword evidence="4" id="KW-1185">Reference proteome</keyword>
<feature type="compositionally biased region" description="Polar residues" evidence="2">
    <location>
        <begin position="178"/>
        <end position="214"/>
    </location>
</feature>
<evidence type="ECO:0000313" key="3">
    <source>
        <dbReference type="EMBL" id="CDW77830.1"/>
    </source>
</evidence>
<accession>A0A078A6E2</accession>
<feature type="region of interest" description="Disordered" evidence="2">
    <location>
        <begin position="994"/>
        <end position="1025"/>
    </location>
</feature>
<feature type="coiled-coil region" evidence="1">
    <location>
        <begin position="823"/>
        <end position="864"/>
    </location>
</feature>
<dbReference type="Proteomes" id="UP000039865">
    <property type="component" value="Unassembled WGS sequence"/>
</dbReference>
<feature type="region of interest" description="Disordered" evidence="2">
    <location>
        <begin position="680"/>
        <end position="699"/>
    </location>
</feature>
<dbReference type="AlphaFoldDB" id="A0A078A6E2"/>
<organism evidence="3 4">
    <name type="scientific">Stylonychia lemnae</name>
    <name type="common">Ciliate</name>
    <dbReference type="NCBI Taxonomy" id="5949"/>
    <lineage>
        <taxon>Eukaryota</taxon>
        <taxon>Sar</taxon>
        <taxon>Alveolata</taxon>
        <taxon>Ciliophora</taxon>
        <taxon>Intramacronucleata</taxon>
        <taxon>Spirotrichea</taxon>
        <taxon>Stichotrichia</taxon>
        <taxon>Sporadotrichida</taxon>
        <taxon>Oxytrichidae</taxon>
        <taxon>Stylonychinae</taxon>
        <taxon>Stylonychia</taxon>
    </lineage>
</organism>
<dbReference type="InParanoid" id="A0A078A6E2"/>
<feature type="coiled-coil region" evidence="1">
    <location>
        <begin position="900"/>
        <end position="944"/>
    </location>
</feature>
<evidence type="ECO:0000256" key="2">
    <source>
        <dbReference type="SAM" id="MobiDB-lite"/>
    </source>
</evidence>
<feature type="compositionally biased region" description="Polar residues" evidence="2">
    <location>
        <begin position="994"/>
        <end position="1010"/>
    </location>
</feature>